<keyword evidence="4" id="KW-0249">Electron transport</keyword>
<dbReference type="EMBL" id="AP028055">
    <property type="protein sequence ID" value="BEG99414.1"/>
    <property type="molecule type" value="Genomic_DNA"/>
</dbReference>
<name>A0ABN6ZBA9_9BACE</name>
<evidence type="ECO:0000256" key="1">
    <source>
        <dbReference type="ARBA" id="ARBA00022723"/>
    </source>
</evidence>
<gene>
    <name evidence="6" type="ORF">BSYN_16790</name>
</gene>
<keyword evidence="7" id="KW-1185">Reference proteome</keyword>
<proteinExistence type="predicted"/>
<evidence type="ECO:0000313" key="6">
    <source>
        <dbReference type="EMBL" id="BEG99414.1"/>
    </source>
</evidence>
<evidence type="ECO:0000256" key="3">
    <source>
        <dbReference type="ARBA" id="ARBA00023014"/>
    </source>
</evidence>
<organism evidence="6 7">
    <name type="scientific">Bacteroides sedimenti</name>
    <dbReference type="NCBI Taxonomy" id="2136147"/>
    <lineage>
        <taxon>Bacteria</taxon>
        <taxon>Pseudomonadati</taxon>
        <taxon>Bacteroidota</taxon>
        <taxon>Bacteroidia</taxon>
        <taxon>Bacteroidales</taxon>
        <taxon>Bacteroidaceae</taxon>
        <taxon>Bacteroides</taxon>
    </lineage>
</organism>
<dbReference type="InterPro" id="IPR017900">
    <property type="entry name" value="4Fe4S_Fe_S_CS"/>
</dbReference>
<dbReference type="Proteomes" id="UP001496674">
    <property type="component" value="Chromosome"/>
</dbReference>
<dbReference type="PROSITE" id="PS00198">
    <property type="entry name" value="4FE4S_FER_1"/>
    <property type="match status" value="1"/>
</dbReference>
<protein>
    <recommendedName>
        <fullName evidence="4">Ferredoxin</fullName>
    </recommendedName>
</protein>
<comment type="function">
    <text evidence="4">Ferredoxins are iron-sulfur proteins that transfer electrons in a wide variety of metabolic reactions.</text>
</comment>
<sequence length="80" mass="8983">MDEVRLYIINFKSIGMSINDVWLDESENECLCCGGCAAICPQVFEVPGKMLVKEDVDFCQFELAIKLAAENCPTEVIKFD</sequence>
<keyword evidence="1 4" id="KW-0479">Metal-binding</keyword>
<feature type="domain" description="4Fe-4S ferredoxin-type" evidence="5">
    <location>
        <begin position="19"/>
        <end position="49"/>
    </location>
</feature>
<dbReference type="Gene3D" id="3.30.70.20">
    <property type="match status" value="1"/>
</dbReference>
<dbReference type="SUPFAM" id="SSF54862">
    <property type="entry name" value="4Fe-4S ferredoxins"/>
    <property type="match status" value="1"/>
</dbReference>
<keyword evidence="3 4" id="KW-0411">Iron-sulfur</keyword>
<evidence type="ECO:0000313" key="7">
    <source>
        <dbReference type="Proteomes" id="UP001496674"/>
    </source>
</evidence>
<dbReference type="InterPro" id="IPR001080">
    <property type="entry name" value="3Fe4S_ferredoxin"/>
</dbReference>
<evidence type="ECO:0000256" key="4">
    <source>
        <dbReference type="RuleBase" id="RU368020"/>
    </source>
</evidence>
<evidence type="ECO:0000256" key="2">
    <source>
        <dbReference type="ARBA" id="ARBA00023004"/>
    </source>
</evidence>
<dbReference type="InterPro" id="IPR017896">
    <property type="entry name" value="4Fe4S_Fe-S-bd"/>
</dbReference>
<reference evidence="6 7" key="1">
    <citation type="submission" date="2023-04" db="EMBL/GenBank/DDBJ databases">
        <title>Draft genome sequence of acteroides sedimenti strain YN3PY1.</title>
        <authorList>
            <person name="Yoshida N."/>
        </authorList>
    </citation>
    <scope>NUCLEOTIDE SEQUENCE [LARGE SCALE GENOMIC DNA]</scope>
    <source>
        <strain evidence="6 7">YN3PY1</strain>
    </source>
</reference>
<evidence type="ECO:0000259" key="5">
    <source>
        <dbReference type="PROSITE" id="PS51379"/>
    </source>
</evidence>
<dbReference type="PROSITE" id="PS51379">
    <property type="entry name" value="4FE4S_FER_2"/>
    <property type="match status" value="1"/>
</dbReference>
<dbReference type="Pfam" id="PF13370">
    <property type="entry name" value="Fer4_13"/>
    <property type="match status" value="1"/>
</dbReference>
<accession>A0ABN6ZBA9</accession>
<dbReference type="RefSeq" id="WP_353329941.1">
    <property type="nucleotide sequence ID" value="NZ_AP028055.1"/>
</dbReference>
<dbReference type="PRINTS" id="PR00352">
    <property type="entry name" value="3FE4SFRDOXIN"/>
</dbReference>
<keyword evidence="2 4" id="KW-0408">Iron</keyword>
<keyword evidence="4" id="KW-0813">Transport</keyword>